<dbReference type="Proteomes" id="UP000321947">
    <property type="component" value="Unassembled WGS sequence"/>
</dbReference>
<evidence type="ECO:0000313" key="4">
    <source>
        <dbReference type="Proteomes" id="UP000321393"/>
    </source>
</evidence>
<evidence type="ECO:0000313" key="5">
    <source>
        <dbReference type="Proteomes" id="UP000321947"/>
    </source>
</evidence>
<accession>A0A5A7UEB8</accession>
<organism evidence="2 4">
    <name type="scientific">Cucumis melo var. makuwa</name>
    <name type="common">Oriental melon</name>
    <dbReference type="NCBI Taxonomy" id="1194695"/>
    <lineage>
        <taxon>Eukaryota</taxon>
        <taxon>Viridiplantae</taxon>
        <taxon>Streptophyta</taxon>
        <taxon>Embryophyta</taxon>
        <taxon>Tracheophyta</taxon>
        <taxon>Spermatophyta</taxon>
        <taxon>Magnoliopsida</taxon>
        <taxon>eudicotyledons</taxon>
        <taxon>Gunneridae</taxon>
        <taxon>Pentapetalae</taxon>
        <taxon>rosids</taxon>
        <taxon>fabids</taxon>
        <taxon>Cucurbitales</taxon>
        <taxon>Cucurbitaceae</taxon>
        <taxon>Benincaseae</taxon>
        <taxon>Cucumis</taxon>
    </lineage>
</organism>
<evidence type="ECO:0000313" key="3">
    <source>
        <dbReference type="EMBL" id="TYK04369.1"/>
    </source>
</evidence>
<dbReference type="AlphaFoldDB" id="A0A5A7UEB8"/>
<protein>
    <submittedName>
        <fullName evidence="2">CACTA en-spm transposon protein</fullName>
    </submittedName>
</protein>
<reference evidence="4 5" key="1">
    <citation type="submission" date="2019-08" db="EMBL/GenBank/DDBJ databases">
        <title>Draft genome sequences of two oriental melons (Cucumis melo L. var makuwa).</title>
        <authorList>
            <person name="Kwon S.-Y."/>
        </authorList>
    </citation>
    <scope>NUCLEOTIDE SEQUENCE [LARGE SCALE GENOMIC DNA]</scope>
    <source>
        <strain evidence="5">cv. Chang Bougi</strain>
        <strain evidence="4">cv. SW 3</strain>
        <tissue evidence="2">Leaf</tissue>
    </source>
</reference>
<feature type="region of interest" description="Disordered" evidence="1">
    <location>
        <begin position="16"/>
        <end position="62"/>
    </location>
</feature>
<evidence type="ECO:0000256" key="1">
    <source>
        <dbReference type="SAM" id="MobiDB-lite"/>
    </source>
</evidence>
<name>A0A5A7UEB8_CUCMM</name>
<dbReference type="EMBL" id="SSTE01010037">
    <property type="protein sequence ID" value="KAA0052857.1"/>
    <property type="molecule type" value="Genomic_DNA"/>
</dbReference>
<gene>
    <name evidence="3" type="ORF">E5676_scaffold675G00420</name>
    <name evidence="2" type="ORF">E6C27_scaffold33G00080</name>
</gene>
<feature type="compositionally biased region" description="Basic and acidic residues" evidence="1">
    <location>
        <begin position="16"/>
        <end position="26"/>
    </location>
</feature>
<comment type="caution">
    <text evidence="2">The sequence shown here is derived from an EMBL/GenBank/DDBJ whole genome shotgun (WGS) entry which is preliminary data.</text>
</comment>
<dbReference type="OrthoDB" id="1921870at2759"/>
<dbReference type="EMBL" id="SSTD01014234">
    <property type="protein sequence ID" value="TYK04369.1"/>
    <property type="molecule type" value="Genomic_DNA"/>
</dbReference>
<evidence type="ECO:0000313" key="2">
    <source>
        <dbReference type="EMBL" id="KAA0052857.1"/>
    </source>
</evidence>
<sequence length="62" mass="7482">MLNTWKEFREDNHRHFKQFSDPKEARANPLPRLMNREQSRINKATRAKQPYNYSSGSKSFLQ</sequence>
<proteinExistence type="predicted"/>
<feature type="compositionally biased region" description="Polar residues" evidence="1">
    <location>
        <begin position="51"/>
        <end position="62"/>
    </location>
</feature>
<dbReference type="Proteomes" id="UP000321393">
    <property type="component" value="Unassembled WGS sequence"/>
</dbReference>